<proteinExistence type="predicted"/>
<keyword evidence="5" id="KW-0560">Oxidoreductase</keyword>
<dbReference type="GO" id="GO:0016705">
    <property type="term" value="F:oxidoreductase activity, acting on paired donors, with incorporation or reduction of molecular oxygen"/>
    <property type="evidence" value="ECO:0007669"/>
    <property type="project" value="InterPro"/>
</dbReference>
<evidence type="ECO:0000256" key="6">
    <source>
        <dbReference type="ARBA" id="ARBA00023004"/>
    </source>
</evidence>
<name>A0A6M0K5U1_9GAMM</name>
<gene>
    <name evidence="8" type="ORF">G3446_25160</name>
</gene>
<dbReference type="Proteomes" id="UP000483379">
    <property type="component" value="Unassembled WGS sequence"/>
</dbReference>
<keyword evidence="6" id="KW-0408">Iron</keyword>
<accession>A0A6M0K5U1</accession>
<evidence type="ECO:0000256" key="5">
    <source>
        <dbReference type="ARBA" id="ARBA00023002"/>
    </source>
</evidence>
<evidence type="ECO:0000313" key="8">
    <source>
        <dbReference type="EMBL" id="NEV65100.1"/>
    </source>
</evidence>
<feature type="domain" description="Fe2OG dioxygenase" evidence="7">
    <location>
        <begin position="95"/>
        <end position="195"/>
    </location>
</feature>
<evidence type="ECO:0000256" key="3">
    <source>
        <dbReference type="ARBA" id="ARBA00022896"/>
    </source>
</evidence>
<evidence type="ECO:0000256" key="1">
    <source>
        <dbReference type="ARBA" id="ARBA00001961"/>
    </source>
</evidence>
<evidence type="ECO:0000259" key="7">
    <source>
        <dbReference type="PROSITE" id="PS51471"/>
    </source>
</evidence>
<dbReference type="InterPro" id="IPR006620">
    <property type="entry name" value="Pro_4_hyd_alph"/>
</dbReference>
<keyword evidence="3" id="KW-0847">Vitamin C</keyword>
<dbReference type="GO" id="GO:0051213">
    <property type="term" value="F:dioxygenase activity"/>
    <property type="evidence" value="ECO:0007669"/>
    <property type="project" value="UniProtKB-KW"/>
</dbReference>
<reference evidence="8 9" key="1">
    <citation type="submission" date="2020-02" db="EMBL/GenBank/DDBJ databases">
        <title>Genome sequences of Thiorhodococcus mannitoliphagus and Thiorhodococcus minor, purple sulfur photosynthetic bacteria in the gammaproteobacterial family, Chromatiaceae.</title>
        <authorList>
            <person name="Aviles F.A."/>
            <person name="Meyer T.E."/>
            <person name="Kyndt J.A."/>
        </authorList>
    </citation>
    <scope>NUCLEOTIDE SEQUENCE [LARGE SCALE GENOMIC DNA]</scope>
    <source>
        <strain evidence="8 9">DSM 11518</strain>
    </source>
</reference>
<keyword evidence="4" id="KW-0223">Dioxygenase</keyword>
<evidence type="ECO:0000313" key="9">
    <source>
        <dbReference type="Proteomes" id="UP000483379"/>
    </source>
</evidence>
<dbReference type="Pfam" id="PF13640">
    <property type="entry name" value="2OG-FeII_Oxy_3"/>
    <property type="match status" value="1"/>
</dbReference>
<sequence length="199" mass="22673">MSLSTAALRRPDLVERSDYFDHRTLHQVLDADACRQVIELVDAGAGDRTAYVDPQGKVTRHADVWWLPPEGDARAVIERLVALVRQVNEDYFFFDLDDIQEADFQLTRYGPGHFYGWHTDVGKDHLSRRKLSVVVQLSDPGSYVGCNLQFHGHEQQIEQAARAQGSVTIFPSFRSHAVSKLIWGERWSLVGWIEGPPFR</sequence>
<keyword evidence="2" id="KW-0479">Metal-binding</keyword>
<evidence type="ECO:0000256" key="4">
    <source>
        <dbReference type="ARBA" id="ARBA00022964"/>
    </source>
</evidence>
<dbReference type="InterPro" id="IPR005123">
    <property type="entry name" value="Oxoglu/Fe-dep_dioxygenase_dom"/>
</dbReference>
<keyword evidence="9" id="KW-1185">Reference proteome</keyword>
<dbReference type="AlphaFoldDB" id="A0A6M0K5U1"/>
<dbReference type="GO" id="GO:0005506">
    <property type="term" value="F:iron ion binding"/>
    <property type="evidence" value="ECO:0007669"/>
    <property type="project" value="InterPro"/>
</dbReference>
<dbReference type="GO" id="GO:0031418">
    <property type="term" value="F:L-ascorbic acid binding"/>
    <property type="evidence" value="ECO:0007669"/>
    <property type="project" value="UniProtKB-KW"/>
</dbReference>
<comment type="cofactor">
    <cofactor evidence="1">
        <name>L-ascorbate</name>
        <dbReference type="ChEBI" id="CHEBI:38290"/>
    </cofactor>
</comment>
<dbReference type="RefSeq" id="WP_164456429.1">
    <property type="nucleotide sequence ID" value="NZ_JAAIJQ010000149.1"/>
</dbReference>
<dbReference type="Gene3D" id="2.60.120.620">
    <property type="entry name" value="q2cbj1_9rhob like domain"/>
    <property type="match status" value="1"/>
</dbReference>
<protein>
    <submittedName>
        <fullName evidence="8">2OG-Fe(II) oxygenase</fullName>
    </submittedName>
</protein>
<comment type="caution">
    <text evidence="8">The sequence shown here is derived from an EMBL/GenBank/DDBJ whole genome shotgun (WGS) entry which is preliminary data.</text>
</comment>
<dbReference type="InterPro" id="IPR044862">
    <property type="entry name" value="Pro_4_hyd_alph_FE2OG_OXY"/>
</dbReference>
<organism evidence="8 9">
    <name type="scientific">Thiorhodococcus minor</name>
    <dbReference type="NCBI Taxonomy" id="57489"/>
    <lineage>
        <taxon>Bacteria</taxon>
        <taxon>Pseudomonadati</taxon>
        <taxon>Pseudomonadota</taxon>
        <taxon>Gammaproteobacteria</taxon>
        <taxon>Chromatiales</taxon>
        <taxon>Chromatiaceae</taxon>
        <taxon>Thiorhodococcus</taxon>
    </lineage>
</organism>
<dbReference type="PROSITE" id="PS51471">
    <property type="entry name" value="FE2OG_OXY"/>
    <property type="match status" value="1"/>
</dbReference>
<dbReference type="SMART" id="SM00702">
    <property type="entry name" value="P4Hc"/>
    <property type="match status" value="1"/>
</dbReference>
<evidence type="ECO:0000256" key="2">
    <source>
        <dbReference type="ARBA" id="ARBA00022723"/>
    </source>
</evidence>
<dbReference type="EMBL" id="JAAIJQ010000149">
    <property type="protein sequence ID" value="NEV65100.1"/>
    <property type="molecule type" value="Genomic_DNA"/>
</dbReference>